<protein>
    <recommendedName>
        <fullName evidence="5">SAP domain-containing protein</fullName>
    </recommendedName>
</protein>
<evidence type="ECO:0000313" key="3">
    <source>
        <dbReference type="EMBL" id="KUJ24197.1"/>
    </source>
</evidence>
<name>A0A194XWT0_MOLSC</name>
<dbReference type="EMBL" id="KQ947404">
    <property type="protein sequence ID" value="KUJ24197.1"/>
    <property type="molecule type" value="Genomic_DNA"/>
</dbReference>
<proteinExistence type="predicted"/>
<dbReference type="Proteomes" id="UP000070700">
    <property type="component" value="Unassembled WGS sequence"/>
</dbReference>
<dbReference type="RefSeq" id="XP_018078552.1">
    <property type="nucleotide sequence ID" value="XM_018212677.1"/>
</dbReference>
<dbReference type="Gene3D" id="1.10.720.30">
    <property type="entry name" value="SAP domain"/>
    <property type="match status" value="1"/>
</dbReference>
<dbReference type="KEGG" id="psco:LY89DRAFT_662953"/>
<organism evidence="3 4">
    <name type="scientific">Mollisia scopiformis</name>
    <name type="common">Conifer needle endophyte fungus</name>
    <name type="synonym">Phialocephala scopiformis</name>
    <dbReference type="NCBI Taxonomy" id="149040"/>
    <lineage>
        <taxon>Eukaryota</taxon>
        <taxon>Fungi</taxon>
        <taxon>Dikarya</taxon>
        <taxon>Ascomycota</taxon>
        <taxon>Pezizomycotina</taxon>
        <taxon>Leotiomycetes</taxon>
        <taxon>Helotiales</taxon>
        <taxon>Mollisiaceae</taxon>
        <taxon>Mollisia</taxon>
    </lineage>
</organism>
<reference evidence="3 4" key="1">
    <citation type="submission" date="2015-10" db="EMBL/GenBank/DDBJ databases">
        <title>Full genome of DAOMC 229536 Phialocephala scopiformis, a fungal endophyte of spruce producing the potent anti-insectan compound rugulosin.</title>
        <authorList>
            <consortium name="DOE Joint Genome Institute"/>
            <person name="Walker A.K."/>
            <person name="Frasz S.L."/>
            <person name="Seifert K.A."/>
            <person name="Miller J.D."/>
            <person name="Mondo S.J."/>
            <person name="Labutti K."/>
            <person name="Lipzen A."/>
            <person name="Dockter R."/>
            <person name="Kennedy M."/>
            <person name="Grigoriev I.V."/>
            <person name="Spatafora J.W."/>
        </authorList>
    </citation>
    <scope>NUCLEOTIDE SEQUENCE [LARGE SCALE GENOMIC DNA]</scope>
    <source>
        <strain evidence="3 4">CBS 120377</strain>
    </source>
</reference>
<keyword evidence="4" id="KW-1185">Reference proteome</keyword>
<feature type="region of interest" description="Disordered" evidence="2">
    <location>
        <begin position="356"/>
        <end position="383"/>
    </location>
</feature>
<evidence type="ECO:0008006" key="5">
    <source>
        <dbReference type="Google" id="ProtNLM"/>
    </source>
</evidence>
<feature type="coiled-coil region" evidence="1">
    <location>
        <begin position="250"/>
        <end position="279"/>
    </location>
</feature>
<sequence length="599" mass="66623">MVDAWDHGRVLNLQAQCRAQNLPIDGTRAQLSKRLREHQRENKVGTDIQTPSIVHPAVAQVNARVHMLLEREKERNRMRKAKHPLQPAAELPVNSQAITMPDIPAALPTVLKTDNSDLFVRLHMLIQSDKQPSGTRLSQAANVMANSQAIAMPDYISFEDSDVDDSGPNSTRFAYLAAEEDESTEEGIELSCRRNYTSLDSIKQMREDKQAMVKGYDNKLKELDQQEVAKHIEVQKALKQNGRSVTNAAHREATAEHKMQKAKVENERKENLAAFKRDNVVWKKSQAWKVEFPKLKAMREARGLETIISDFAPCLGFSNPSRAISGIRSAKSRTPGNGKYAAGYAVGNVDDETSSTLSIPRSKSGISGSSTIDHAIQGESNARRSSILRSASGDKSTLIDISVEVVASSMRGLNKPATSTSGDNCSDKSIPVDMPIKVTTSSKRKAEEGVESISSASKRRRIDEPGEYRAWRSEGISRGDLRFKLADRTYIWIPEYSIPMSNDNLIVVKKMVEFWVAEENVQADEKTGGYFIVFADSNDGIRYARKCFDLFKSFRFGSNLIPAILSSKDVNIDEFNGRVDDCVANDLLAATHAYLRKGR</sequence>
<feature type="region of interest" description="Disordered" evidence="2">
    <location>
        <begin position="440"/>
        <end position="459"/>
    </location>
</feature>
<dbReference type="AlphaFoldDB" id="A0A194XWT0"/>
<evidence type="ECO:0000313" key="4">
    <source>
        <dbReference type="Proteomes" id="UP000070700"/>
    </source>
</evidence>
<evidence type="ECO:0000256" key="2">
    <source>
        <dbReference type="SAM" id="MobiDB-lite"/>
    </source>
</evidence>
<accession>A0A194XWT0</accession>
<keyword evidence="1" id="KW-0175">Coiled coil</keyword>
<dbReference type="InterPro" id="IPR036361">
    <property type="entry name" value="SAP_dom_sf"/>
</dbReference>
<dbReference type="GeneID" id="28822403"/>
<evidence type="ECO:0000256" key="1">
    <source>
        <dbReference type="SAM" id="Coils"/>
    </source>
</evidence>
<dbReference type="InParanoid" id="A0A194XWT0"/>
<gene>
    <name evidence="3" type="ORF">LY89DRAFT_662953</name>
</gene>